<evidence type="ECO:0000313" key="2">
    <source>
        <dbReference type="Proteomes" id="UP000217780"/>
    </source>
</evidence>
<protein>
    <submittedName>
        <fullName evidence="1">Uncharacterized protein</fullName>
    </submittedName>
</protein>
<dbReference type="Proteomes" id="UP000217780">
    <property type="component" value="Unassembled WGS sequence"/>
</dbReference>
<proteinExistence type="predicted"/>
<dbReference type="AlphaFoldDB" id="A0A2A2T501"/>
<dbReference type="EMBL" id="NTBI01000007">
    <property type="protein sequence ID" value="PAX16498.1"/>
    <property type="molecule type" value="Genomic_DNA"/>
</dbReference>
<gene>
    <name evidence="1" type="ORF">CLI92_09215</name>
</gene>
<reference evidence="1 2" key="1">
    <citation type="submission" date="2017-08" db="EMBL/GenBank/DDBJ databases">
        <title>WGS of Clinical strains of the CDC Group NO-1 linked to zoonotic infections in humans.</title>
        <authorList>
            <person name="Bernier A.-M."/>
            <person name="Bernard K."/>
        </authorList>
    </citation>
    <scope>NUCLEOTIDE SEQUENCE [LARGE SCALE GENOMIC DNA]</scope>
    <source>
        <strain evidence="1 2">NML91-0035</strain>
    </source>
</reference>
<comment type="caution">
    <text evidence="1">The sequence shown here is derived from an EMBL/GenBank/DDBJ whole genome shotgun (WGS) entry which is preliminary data.</text>
</comment>
<sequence length="128" mass="14524">MMWCLTFSEDFMAANEKQMRHLNALCSRAGISMDAARSLWIAVRRGKPDAQVAWNTLLRQNPSLVELMQHFAQETRTMRKKAGKRIHKRFGNPVSSPKGAWARVKKVELKEFNTLLQGGLPSLGKASR</sequence>
<name>A0A2A2T501_9BURK</name>
<accession>A0A2A2T501</accession>
<organism evidence="1 2">
    <name type="scientific">Vandammella animalimorsus</name>
    <dbReference type="NCBI Taxonomy" id="2029117"/>
    <lineage>
        <taxon>Bacteria</taxon>
        <taxon>Pseudomonadati</taxon>
        <taxon>Pseudomonadota</taxon>
        <taxon>Betaproteobacteria</taxon>
        <taxon>Burkholderiales</taxon>
        <taxon>Comamonadaceae</taxon>
        <taxon>Vandammella</taxon>
    </lineage>
</organism>
<evidence type="ECO:0000313" key="1">
    <source>
        <dbReference type="EMBL" id="PAX16498.1"/>
    </source>
</evidence>